<evidence type="ECO:0000313" key="2">
    <source>
        <dbReference type="EMBL" id="OBS65045.1"/>
    </source>
</evidence>
<dbReference type="Proteomes" id="UP000092124">
    <property type="component" value="Unassembled WGS sequence"/>
</dbReference>
<name>A0A1A6GGZ8_NEOLE</name>
<gene>
    <name evidence="2" type="ORF">A6R68_06414</name>
</gene>
<comment type="caution">
    <text evidence="2">The sequence shown here is derived from an EMBL/GenBank/DDBJ whole genome shotgun (WGS) entry which is preliminary data.</text>
</comment>
<reference evidence="2 3" key="1">
    <citation type="submission" date="2016-06" db="EMBL/GenBank/DDBJ databases">
        <title>The Draft Genome Sequence and Annotation of the Desert Woodrat Neotoma lepida.</title>
        <authorList>
            <person name="Campbell M."/>
            <person name="Oakeson K.F."/>
            <person name="Yandell M."/>
            <person name="Halpert J.R."/>
            <person name="Dearing D."/>
        </authorList>
    </citation>
    <scope>NUCLEOTIDE SEQUENCE [LARGE SCALE GENOMIC DNA]</scope>
    <source>
        <strain evidence="2">417</strain>
        <tissue evidence="2">Liver</tissue>
    </source>
</reference>
<sequence>MDSRQQRPQRKMLQWQLAQEQGQQSPQHGPSASVQPDTKSKPQEDLQTQDWDIVQMVAELISEGVDRDVLLPHQLHSTNAF</sequence>
<feature type="region of interest" description="Disordered" evidence="1">
    <location>
        <begin position="1"/>
        <end position="47"/>
    </location>
</feature>
<keyword evidence="3" id="KW-1185">Reference proteome</keyword>
<dbReference type="OrthoDB" id="9836523at2759"/>
<evidence type="ECO:0000256" key="1">
    <source>
        <dbReference type="SAM" id="MobiDB-lite"/>
    </source>
</evidence>
<feature type="compositionally biased region" description="Polar residues" evidence="1">
    <location>
        <begin position="25"/>
        <end position="37"/>
    </location>
</feature>
<accession>A0A1A6GGZ8</accession>
<dbReference type="AlphaFoldDB" id="A0A1A6GGZ8"/>
<organism evidence="2 3">
    <name type="scientific">Neotoma lepida</name>
    <name type="common">Desert woodrat</name>
    <dbReference type="NCBI Taxonomy" id="56216"/>
    <lineage>
        <taxon>Eukaryota</taxon>
        <taxon>Metazoa</taxon>
        <taxon>Chordata</taxon>
        <taxon>Craniata</taxon>
        <taxon>Vertebrata</taxon>
        <taxon>Euteleostomi</taxon>
        <taxon>Mammalia</taxon>
        <taxon>Eutheria</taxon>
        <taxon>Euarchontoglires</taxon>
        <taxon>Glires</taxon>
        <taxon>Rodentia</taxon>
        <taxon>Myomorpha</taxon>
        <taxon>Muroidea</taxon>
        <taxon>Cricetidae</taxon>
        <taxon>Neotominae</taxon>
        <taxon>Neotoma</taxon>
    </lineage>
</organism>
<feature type="compositionally biased region" description="Low complexity" evidence="1">
    <location>
        <begin position="14"/>
        <end position="24"/>
    </location>
</feature>
<protein>
    <submittedName>
        <fullName evidence="2">Uncharacterized protein</fullName>
    </submittedName>
</protein>
<proteinExistence type="predicted"/>
<evidence type="ECO:0000313" key="3">
    <source>
        <dbReference type="Proteomes" id="UP000092124"/>
    </source>
</evidence>
<dbReference type="EMBL" id="LZPO01097110">
    <property type="protein sequence ID" value="OBS65045.1"/>
    <property type="molecule type" value="Genomic_DNA"/>
</dbReference>